<dbReference type="Proteomes" id="UP001412239">
    <property type="component" value="Unassembled WGS sequence"/>
</dbReference>
<name>A0A292Q482_9PEZI</name>
<protein>
    <recommendedName>
        <fullName evidence="4">Cut9 interacting protein Scn1</fullName>
    </recommendedName>
</protein>
<organism evidence="2 3">
    <name type="scientific">Tuber aestivum</name>
    <name type="common">summer truffle</name>
    <dbReference type="NCBI Taxonomy" id="59557"/>
    <lineage>
        <taxon>Eukaryota</taxon>
        <taxon>Fungi</taxon>
        <taxon>Dikarya</taxon>
        <taxon>Ascomycota</taxon>
        <taxon>Pezizomycotina</taxon>
        <taxon>Pezizomycetes</taxon>
        <taxon>Pezizales</taxon>
        <taxon>Tuberaceae</taxon>
        <taxon>Tuber</taxon>
    </lineage>
</organism>
<dbReference type="Pfam" id="PF01026">
    <property type="entry name" value="TatD_DNase"/>
    <property type="match status" value="1"/>
</dbReference>
<dbReference type="PANTHER" id="PTHR47345:SF1">
    <property type="entry name" value="CUT9-INTERACTING PROTEIN SCN1"/>
    <property type="match status" value="1"/>
</dbReference>
<keyword evidence="3" id="KW-1185">Reference proteome</keyword>
<dbReference type="GO" id="GO:0016788">
    <property type="term" value="F:hydrolase activity, acting on ester bonds"/>
    <property type="evidence" value="ECO:0007669"/>
    <property type="project" value="InterPro"/>
</dbReference>
<feature type="compositionally biased region" description="Acidic residues" evidence="1">
    <location>
        <begin position="252"/>
        <end position="265"/>
    </location>
</feature>
<gene>
    <name evidence="2" type="ORF">GSTUAT00002458001</name>
</gene>
<dbReference type="InterPro" id="IPR032466">
    <property type="entry name" value="Metal_Hydrolase"/>
</dbReference>
<dbReference type="PANTHER" id="PTHR47345">
    <property type="entry name" value="CUT9-INTERACTING PROTEIN SCN1"/>
    <property type="match status" value="1"/>
</dbReference>
<dbReference type="InterPro" id="IPR001130">
    <property type="entry name" value="TatD-like"/>
</dbReference>
<sequence>MGSEDSFTESTWDLGIHDAHCHPTDDMSKAGTIPTMKAKSLTIMGTRQSDLPLVTSLAKDYPEKVVPSFGYHPWFSYLIYDDTGPGGEREVDKKEHYTTVLTGTPTEDLISALPYPRKLSSILTELRSQLETFPKALVGEIGMDRGFRIPFPDNTGTEAHAVYTPGDAEDGKRLTNHRVSMDHQKKIFVAQLKLAGELNRAVSVHGVQCHGALFDVFRELWRGHEVEVESRKEMKRRRRRAKGEVEGHEYLPDIEDSGDSGDEFSEEVRKRQEERKQEYMPKPYPPRICLHSFSAPAQTLQQYLTPPSAKKRYPSRVFFSFSSTINARPEKGHMEKIMETVKGVPEDRVLVESDLHTAGEEMDAALESAVRVIAGIKEMGIDECVKMLRENWREFVFGDA</sequence>
<proteinExistence type="predicted"/>
<dbReference type="SUPFAM" id="SSF51556">
    <property type="entry name" value="Metallo-dependent hydrolases"/>
    <property type="match status" value="1"/>
</dbReference>
<dbReference type="Gene3D" id="3.20.20.140">
    <property type="entry name" value="Metal-dependent hydrolases"/>
    <property type="match status" value="1"/>
</dbReference>
<evidence type="ECO:0000256" key="1">
    <source>
        <dbReference type="SAM" id="MobiDB-lite"/>
    </source>
</evidence>
<feature type="compositionally biased region" description="Basic and acidic residues" evidence="1">
    <location>
        <begin position="242"/>
        <end position="251"/>
    </location>
</feature>
<dbReference type="EMBL" id="LN890972">
    <property type="protein sequence ID" value="CUS13520.1"/>
    <property type="molecule type" value="Genomic_DNA"/>
</dbReference>
<evidence type="ECO:0008006" key="4">
    <source>
        <dbReference type="Google" id="ProtNLM"/>
    </source>
</evidence>
<reference evidence="2" key="1">
    <citation type="submission" date="2015-10" db="EMBL/GenBank/DDBJ databases">
        <authorList>
            <person name="Regsiter A."/>
            <person name="william w."/>
        </authorList>
    </citation>
    <scope>NUCLEOTIDE SEQUENCE</scope>
    <source>
        <strain evidence="2">Montdore</strain>
    </source>
</reference>
<evidence type="ECO:0000313" key="3">
    <source>
        <dbReference type="Proteomes" id="UP001412239"/>
    </source>
</evidence>
<feature type="compositionally biased region" description="Basic and acidic residues" evidence="1">
    <location>
        <begin position="266"/>
        <end position="279"/>
    </location>
</feature>
<dbReference type="AlphaFoldDB" id="A0A292Q482"/>
<evidence type="ECO:0000313" key="2">
    <source>
        <dbReference type="EMBL" id="CUS13520.1"/>
    </source>
</evidence>
<accession>A0A292Q482</accession>
<feature type="region of interest" description="Disordered" evidence="1">
    <location>
        <begin position="237"/>
        <end position="281"/>
    </location>
</feature>
<dbReference type="InterPro" id="IPR053044">
    <property type="entry name" value="Metallo-hydrolase/TatD-type"/>
</dbReference>